<proteinExistence type="predicted"/>
<dbReference type="AlphaFoldDB" id="E9GT38"/>
<evidence type="ECO:0000313" key="2">
    <source>
        <dbReference type="Proteomes" id="UP000000305"/>
    </source>
</evidence>
<dbReference type="Proteomes" id="UP000000305">
    <property type="component" value="Unassembled WGS sequence"/>
</dbReference>
<dbReference type="EMBL" id="GL732563">
    <property type="protein sequence ID" value="EFX77302.1"/>
    <property type="molecule type" value="Genomic_DNA"/>
</dbReference>
<sequence>MDFEYAAVDNCPENIDEDSTDPLAVLPQMTVEFPPSAGNQDHAVAMDVDFGETDDVAGHSESGLFRSSFTALKTTFTKKSARRAATDLLAALYSPLYMEMHKRTATPTKGHDCEDVAIPLPGTE</sequence>
<accession>E9GT38</accession>
<dbReference type="InParanoid" id="E9GT38"/>
<evidence type="ECO:0000313" key="1">
    <source>
        <dbReference type="EMBL" id="EFX77302.1"/>
    </source>
</evidence>
<organism evidence="1 2">
    <name type="scientific">Daphnia pulex</name>
    <name type="common">Water flea</name>
    <dbReference type="NCBI Taxonomy" id="6669"/>
    <lineage>
        <taxon>Eukaryota</taxon>
        <taxon>Metazoa</taxon>
        <taxon>Ecdysozoa</taxon>
        <taxon>Arthropoda</taxon>
        <taxon>Crustacea</taxon>
        <taxon>Branchiopoda</taxon>
        <taxon>Diplostraca</taxon>
        <taxon>Cladocera</taxon>
        <taxon>Anomopoda</taxon>
        <taxon>Daphniidae</taxon>
        <taxon>Daphnia</taxon>
    </lineage>
</organism>
<dbReference type="HOGENOM" id="CLU_2006183_0_0_1"/>
<reference evidence="1 2" key="1">
    <citation type="journal article" date="2011" name="Science">
        <title>The ecoresponsive genome of Daphnia pulex.</title>
        <authorList>
            <person name="Colbourne J.K."/>
            <person name="Pfrender M.E."/>
            <person name="Gilbert D."/>
            <person name="Thomas W.K."/>
            <person name="Tucker A."/>
            <person name="Oakley T.H."/>
            <person name="Tokishita S."/>
            <person name="Aerts A."/>
            <person name="Arnold G.J."/>
            <person name="Basu M.K."/>
            <person name="Bauer D.J."/>
            <person name="Caceres C.E."/>
            <person name="Carmel L."/>
            <person name="Casola C."/>
            <person name="Choi J.H."/>
            <person name="Detter J.C."/>
            <person name="Dong Q."/>
            <person name="Dusheyko S."/>
            <person name="Eads B.D."/>
            <person name="Frohlich T."/>
            <person name="Geiler-Samerotte K.A."/>
            <person name="Gerlach D."/>
            <person name="Hatcher P."/>
            <person name="Jogdeo S."/>
            <person name="Krijgsveld J."/>
            <person name="Kriventseva E.V."/>
            <person name="Kultz D."/>
            <person name="Laforsch C."/>
            <person name="Lindquist E."/>
            <person name="Lopez J."/>
            <person name="Manak J.R."/>
            <person name="Muller J."/>
            <person name="Pangilinan J."/>
            <person name="Patwardhan R.P."/>
            <person name="Pitluck S."/>
            <person name="Pritham E.J."/>
            <person name="Rechtsteiner A."/>
            <person name="Rho M."/>
            <person name="Rogozin I.B."/>
            <person name="Sakarya O."/>
            <person name="Salamov A."/>
            <person name="Schaack S."/>
            <person name="Shapiro H."/>
            <person name="Shiga Y."/>
            <person name="Skalitzky C."/>
            <person name="Smith Z."/>
            <person name="Souvorov A."/>
            <person name="Sung W."/>
            <person name="Tang Z."/>
            <person name="Tsuchiya D."/>
            <person name="Tu H."/>
            <person name="Vos H."/>
            <person name="Wang M."/>
            <person name="Wolf Y.I."/>
            <person name="Yamagata H."/>
            <person name="Yamada T."/>
            <person name="Ye Y."/>
            <person name="Shaw J.R."/>
            <person name="Andrews J."/>
            <person name="Crease T.J."/>
            <person name="Tang H."/>
            <person name="Lucas S.M."/>
            <person name="Robertson H.M."/>
            <person name="Bork P."/>
            <person name="Koonin E.V."/>
            <person name="Zdobnov E.M."/>
            <person name="Grigoriev I.V."/>
            <person name="Lynch M."/>
            <person name="Boore J.L."/>
        </authorList>
    </citation>
    <scope>NUCLEOTIDE SEQUENCE [LARGE SCALE GENOMIC DNA]</scope>
</reference>
<keyword evidence="2" id="KW-1185">Reference proteome</keyword>
<name>E9GT38_DAPPU</name>
<gene>
    <name evidence="1" type="ORF">DAPPUDRAFT_106264</name>
</gene>
<protein>
    <submittedName>
        <fullName evidence="1">Uncharacterized protein</fullName>
    </submittedName>
</protein>
<dbReference type="KEGG" id="dpx:DAPPUDRAFT_106264"/>